<evidence type="ECO:0000256" key="1">
    <source>
        <dbReference type="ARBA" id="ARBA00006739"/>
    </source>
</evidence>
<name>A0A432MJD4_9BACT</name>
<organism evidence="7 8">
    <name type="scientific">Tautonia sociabilis</name>
    <dbReference type="NCBI Taxonomy" id="2080755"/>
    <lineage>
        <taxon>Bacteria</taxon>
        <taxon>Pseudomonadati</taxon>
        <taxon>Planctomycetota</taxon>
        <taxon>Planctomycetia</taxon>
        <taxon>Isosphaerales</taxon>
        <taxon>Isosphaeraceae</taxon>
        <taxon>Tautonia</taxon>
    </lineage>
</organism>
<feature type="domain" description="Glycosyltransferase 2-like" evidence="6">
    <location>
        <begin position="20"/>
        <end position="179"/>
    </location>
</feature>
<evidence type="ECO:0000313" key="7">
    <source>
        <dbReference type="EMBL" id="RUL87491.1"/>
    </source>
</evidence>
<gene>
    <name evidence="7" type="ORF">TsocGM_11660</name>
</gene>
<dbReference type="Gene3D" id="3.90.550.10">
    <property type="entry name" value="Spore Coat Polysaccharide Biosynthesis Protein SpsA, Chain A"/>
    <property type="match status" value="1"/>
</dbReference>
<dbReference type="CDD" id="cd00761">
    <property type="entry name" value="Glyco_tranf_GTA_type"/>
    <property type="match status" value="1"/>
</dbReference>
<evidence type="ECO:0000259" key="6">
    <source>
        <dbReference type="Pfam" id="PF00535"/>
    </source>
</evidence>
<keyword evidence="5" id="KW-0812">Transmembrane</keyword>
<proteinExistence type="inferred from homology"/>
<dbReference type="PANTHER" id="PTHR43179:SF12">
    <property type="entry name" value="GALACTOFURANOSYLTRANSFERASE GLFT2"/>
    <property type="match status" value="1"/>
</dbReference>
<keyword evidence="3 7" id="KW-0808">Transferase</keyword>
<dbReference type="InterPro" id="IPR029044">
    <property type="entry name" value="Nucleotide-diphossugar_trans"/>
</dbReference>
<dbReference type="Pfam" id="PF00535">
    <property type="entry name" value="Glycos_transf_2"/>
    <property type="match status" value="1"/>
</dbReference>
<keyword evidence="5" id="KW-1133">Transmembrane helix</keyword>
<dbReference type="GO" id="GO:0016757">
    <property type="term" value="F:glycosyltransferase activity"/>
    <property type="evidence" value="ECO:0007669"/>
    <property type="project" value="UniProtKB-KW"/>
</dbReference>
<comment type="similarity">
    <text evidence="1">Belongs to the glycosyltransferase 2 family.</text>
</comment>
<dbReference type="Proteomes" id="UP000280296">
    <property type="component" value="Unassembled WGS sequence"/>
</dbReference>
<protein>
    <submittedName>
        <fullName evidence="7">Glycosyltransferase</fullName>
    </submittedName>
</protein>
<dbReference type="SUPFAM" id="SSF53448">
    <property type="entry name" value="Nucleotide-diphospho-sugar transferases"/>
    <property type="match status" value="1"/>
</dbReference>
<evidence type="ECO:0000256" key="4">
    <source>
        <dbReference type="SAM" id="MobiDB-lite"/>
    </source>
</evidence>
<feature type="region of interest" description="Disordered" evidence="4">
    <location>
        <begin position="353"/>
        <end position="392"/>
    </location>
</feature>
<reference evidence="7 8" key="2">
    <citation type="submission" date="2019-01" db="EMBL/GenBank/DDBJ databases">
        <title>Tautonia sociabilis, a novel thermotolerant planctomycete of Isosphaeraceae family, isolated from a 4000 m deep subterranean habitat.</title>
        <authorList>
            <person name="Kovaleva O.L."/>
            <person name="Elcheninov A.G."/>
            <person name="Van Heerden E."/>
            <person name="Toshchakov S.V."/>
            <person name="Novikov A."/>
            <person name="Bonch-Osmolovskaya E.A."/>
            <person name="Kublanov I.V."/>
        </authorList>
    </citation>
    <scope>NUCLEOTIDE SEQUENCE [LARGE SCALE GENOMIC DNA]</scope>
    <source>
        <strain evidence="7 8">GM2012</strain>
    </source>
</reference>
<keyword evidence="5" id="KW-0472">Membrane</keyword>
<dbReference type="PANTHER" id="PTHR43179">
    <property type="entry name" value="RHAMNOSYLTRANSFERASE WBBL"/>
    <property type="match status" value="1"/>
</dbReference>
<evidence type="ECO:0000256" key="3">
    <source>
        <dbReference type="ARBA" id="ARBA00022679"/>
    </source>
</evidence>
<comment type="caution">
    <text evidence="7">The sequence shown here is derived from an EMBL/GenBank/DDBJ whole genome shotgun (WGS) entry which is preliminary data.</text>
</comment>
<dbReference type="AlphaFoldDB" id="A0A432MJD4"/>
<dbReference type="EMBL" id="RYZH01000020">
    <property type="protein sequence ID" value="RUL87491.1"/>
    <property type="molecule type" value="Genomic_DNA"/>
</dbReference>
<evidence type="ECO:0000313" key="8">
    <source>
        <dbReference type="Proteomes" id="UP000280296"/>
    </source>
</evidence>
<evidence type="ECO:0000256" key="2">
    <source>
        <dbReference type="ARBA" id="ARBA00022676"/>
    </source>
</evidence>
<accession>A0A432MJD4</accession>
<feature type="transmembrane region" description="Helical" evidence="5">
    <location>
        <begin position="285"/>
        <end position="304"/>
    </location>
</feature>
<dbReference type="OrthoDB" id="9772170at2"/>
<keyword evidence="2" id="KW-0328">Glycosyltransferase</keyword>
<dbReference type="InterPro" id="IPR001173">
    <property type="entry name" value="Glyco_trans_2-like"/>
</dbReference>
<feature type="compositionally biased region" description="Basic and acidic residues" evidence="4">
    <location>
        <begin position="381"/>
        <end position="392"/>
    </location>
</feature>
<reference evidence="7 8" key="1">
    <citation type="submission" date="2018-12" db="EMBL/GenBank/DDBJ databases">
        <authorList>
            <person name="Toschakov S.V."/>
        </authorList>
    </citation>
    <scope>NUCLEOTIDE SEQUENCE [LARGE SCALE GENOMIC DNA]</scope>
    <source>
        <strain evidence="7 8">GM2012</strain>
    </source>
</reference>
<sequence length="392" mass="42138">MEDHPAGPACPEPRGLPSLSVVVPVRDGGDAFRRCLRALRETTGADFELIVVDDASRDDSAAIAEDAGAVVVHHDRPLGPAAARNHGARAASAPIVFFLDADVAVSPDAPARVLARFAADPGLAALFGSYDAEPTAPGLVSRFRNLLHHYTHQVGPFRDDARPAHTFWTGCGAIRRDVFLALGGFDPQLYRRPAIEDIEFGYRLTRAGHRIELVRTLQVTHLKRWTLGEVVRTDIFRRGVPWTVLMLRSKVAESDLNVSASQRASVAATALTGLGGLLAPIEPKALSLLAIGPASVVLLNAGFYRFLARRLGPIGAAASLPLHLLYFCCCGLSVAIGLGLYLAQRRCRQPIADRQPLRPRPDTAGATAPGPHSLPSPCPGSRREWSRIETLP</sequence>
<evidence type="ECO:0000256" key="5">
    <source>
        <dbReference type="SAM" id="Phobius"/>
    </source>
</evidence>
<feature type="transmembrane region" description="Helical" evidence="5">
    <location>
        <begin position="324"/>
        <end position="343"/>
    </location>
</feature>
<keyword evidence="8" id="KW-1185">Reference proteome</keyword>